<dbReference type="InterPro" id="IPR033379">
    <property type="entry name" value="Acid_Pase_AS"/>
</dbReference>
<dbReference type="PROSITE" id="PS00778">
    <property type="entry name" value="HIS_ACID_PHOSPHAT_2"/>
    <property type="match status" value="1"/>
</dbReference>
<dbReference type="InterPro" id="IPR000560">
    <property type="entry name" value="His_Pase_clade-2"/>
</dbReference>
<dbReference type="Gene3D" id="3.40.50.1240">
    <property type="entry name" value="Phosphoglycerate mutase-like"/>
    <property type="match status" value="1"/>
</dbReference>
<keyword evidence="4" id="KW-0472">Membrane</keyword>
<protein>
    <recommendedName>
        <fullName evidence="2">3-phytase</fullName>
        <ecNumber evidence="2">3.1.3.8</ecNumber>
    </recommendedName>
</protein>
<accession>A0A3M6Z9K9</accession>
<evidence type="ECO:0000256" key="2">
    <source>
        <dbReference type="ARBA" id="ARBA00012632"/>
    </source>
</evidence>
<dbReference type="Proteomes" id="UP000276864">
    <property type="component" value="Unassembled WGS sequence"/>
</dbReference>
<reference evidence="7 8" key="1">
    <citation type="journal article" date="2018" name="BMC Genomics">
        <title>Genomic evidence for intraspecific hybridization in a clonal and extremely halotolerant yeast.</title>
        <authorList>
            <person name="Gostincar C."/>
            <person name="Stajich J.E."/>
            <person name="Zupancic J."/>
            <person name="Zalar P."/>
            <person name="Gunde-Cimerman N."/>
        </authorList>
    </citation>
    <scope>NUCLEOTIDE SEQUENCE [LARGE SCALE GENOMIC DNA]</scope>
    <source>
        <strain evidence="6 8">EXF-6651</strain>
        <strain evidence="5 7">EXF-6669</strain>
    </source>
</reference>
<proteinExistence type="inferred from homology"/>
<dbReference type="InterPro" id="IPR029033">
    <property type="entry name" value="His_PPase_superfam"/>
</dbReference>
<evidence type="ECO:0000256" key="3">
    <source>
        <dbReference type="ARBA" id="ARBA00022801"/>
    </source>
</evidence>
<comment type="similarity">
    <text evidence="1">Belongs to the histidine acid phosphatase family.</text>
</comment>
<dbReference type="PANTHER" id="PTHR20963:SF24">
    <property type="entry name" value="3-PHYTASE B"/>
    <property type="match status" value="1"/>
</dbReference>
<sequence>MHVLTTSLHRFREFFTSKKHKYALLTPGNENRHFRRHSHRARSSVMLAMLLAILVAASVVTAWPWPHASGHPPCNTVEAGYQCRPHLSHYWGELYSPNALGQIDADDITKVNIRHTLKSSLKYQTYCRSNVISPLPRSYLVTEPATQHVSLIERPSTLAYLMFCPASKTDAYNATISKIHANAQSYTAEFAFIEDYEYNLGADQLTLFGEQQMVDSGIKFYNRYESLARKLVPFFRSSGEERVVQSAANFTQGFHAAKLAGRCKDPAYPYPLVVIPEGNGINNTLNHVLCTDFEDGPADKIADDAQATWADIFAKPIQARLNEGMPGANLSVIGTIYMMDLCPFETVANPTGAISQFCDLFTEQEWHQYNYYETLDKYYGYSHGNPLGPTQGVGFAKELIARLTNTPVREGASTNRTLDENNTTFPLGRQLYADFSHDNDMTAIFSALGLYNTTVALPNTTIVEAPQADGYSAAWTASFAARAYFEKMTCHGHDEELVRILVNDRVQPLTQCGGDHLGRCTLSAFIDSLDFVKMDGHWDQCFI</sequence>
<keyword evidence="4" id="KW-1133">Transmembrane helix</keyword>
<evidence type="ECO:0000256" key="1">
    <source>
        <dbReference type="ARBA" id="ARBA00005375"/>
    </source>
</evidence>
<dbReference type="SUPFAM" id="SSF53254">
    <property type="entry name" value="Phosphoglycerate mutase-like"/>
    <property type="match status" value="1"/>
</dbReference>
<dbReference type="VEuPathDB" id="FungiDB:BTJ68_05597"/>
<name>A0A3M6Z9K9_HORWE</name>
<dbReference type="OrthoDB" id="6509975at2759"/>
<comment type="caution">
    <text evidence="6">The sequence shown here is derived from an EMBL/GenBank/DDBJ whole genome shotgun (WGS) entry which is preliminary data.</text>
</comment>
<feature type="transmembrane region" description="Helical" evidence="4">
    <location>
        <begin position="45"/>
        <end position="65"/>
    </location>
</feature>
<evidence type="ECO:0000313" key="8">
    <source>
        <dbReference type="Proteomes" id="UP000276864"/>
    </source>
</evidence>
<evidence type="ECO:0000313" key="6">
    <source>
        <dbReference type="EMBL" id="RMY12036.1"/>
    </source>
</evidence>
<dbReference type="Pfam" id="PF00328">
    <property type="entry name" value="His_Phos_2"/>
    <property type="match status" value="1"/>
</dbReference>
<gene>
    <name evidence="6" type="ORF">D0866_14267</name>
    <name evidence="5" type="ORF">D0867_09923</name>
</gene>
<evidence type="ECO:0000256" key="4">
    <source>
        <dbReference type="SAM" id="Phobius"/>
    </source>
</evidence>
<dbReference type="GO" id="GO:0003993">
    <property type="term" value="F:acid phosphatase activity"/>
    <property type="evidence" value="ECO:0007669"/>
    <property type="project" value="TreeGrafter"/>
</dbReference>
<evidence type="ECO:0000313" key="7">
    <source>
        <dbReference type="Proteomes" id="UP000271337"/>
    </source>
</evidence>
<dbReference type="GO" id="GO:0016158">
    <property type="term" value="F:inositol hexakisphosphate 3-phosphatase activity"/>
    <property type="evidence" value="ECO:0007669"/>
    <property type="project" value="UniProtKB-EC"/>
</dbReference>
<dbReference type="CDD" id="cd07061">
    <property type="entry name" value="HP_HAP_like"/>
    <property type="match status" value="1"/>
</dbReference>
<dbReference type="Proteomes" id="UP000271337">
    <property type="component" value="Unassembled WGS sequence"/>
</dbReference>
<dbReference type="EMBL" id="QWIL01001244">
    <property type="protein sequence ID" value="RMY05753.1"/>
    <property type="molecule type" value="Genomic_DNA"/>
</dbReference>
<evidence type="ECO:0000313" key="5">
    <source>
        <dbReference type="EMBL" id="RMY05753.1"/>
    </source>
</evidence>
<dbReference type="AlphaFoldDB" id="A0A3M6Z9K9"/>
<dbReference type="PANTHER" id="PTHR20963">
    <property type="entry name" value="MULTIPLE INOSITOL POLYPHOSPHATE PHOSPHATASE-RELATED"/>
    <property type="match status" value="1"/>
</dbReference>
<dbReference type="EC" id="3.1.3.8" evidence="2"/>
<dbReference type="EMBL" id="QWIM01002511">
    <property type="protein sequence ID" value="RMY12036.1"/>
    <property type="molecule type" value="Genomic_DNA"/>
</dbReference>
<keyword evidence="4" id="KW-0812">Transmembrane</keyword>
<organism evidence="6 8">
    <name type="scientific">Hortaea werneckii</name>
    <name type="common">Black yeast</name>
    <name type="synonym">Cladosporium werneckii</name>
    <dbReference type="NCBI Taxonomy" id="91943"/>
    <lineage>
        <taxon>Eukaryota</taxon>
        <taxon>Fungi</taxon>
        <taxon>Dikarya</taxon>
        <taxon>Ascomycota</taxon>
        <taxon>Pezizomycotina</taxon>
        <taxon>Dothideomycetes</taxon>
        <taxon>Dothideomycetidae</taxon>
        <taxon>Mycosphaerellales</taxon>
        <taxon>Teratosphaeriaceae</taxon>
        <taxon>Hortaea</taxon>
    </lineage>
</organism>
<keyword evidence="3" id="KW-0378">Hydrolase</keyword>